<sequence length="89" mass="10643">MKKLILKMIDFYRKHISPATPPKCIYQPTCSSYTYEAVEKFGVFKGLYLGFRRFIRCNPLHKGGYDPVPEEFRFFVHKKVKNKQHRRSV</sequence>
<comment type="caution">
    <text evidence="3">The sequence shown here is derived from an EMBL/GenBank/DDBJ whole genome shotgun (WGS) entry which is preliminary data.</text>
</comment>
<dbReference type="SMART" id="SM01234">
    <property type="entry name" value="Haemolytic"/>
    <property type="match status" value="1"/>
</dbReference>
<evidence type="ECO:0000256" key="2">
    <source>
        <dbReference type="HAMAP-Rule" id="MF_00386"/>
    </source>
</evidence>
<comment type="function">
    <text evidence="2">Could be involved in insertion of integral membrane proteins into the membrane.</text>
</comment>
<reference evidence="3 4" key="1">
    <citation type="submission" date="2013-12" db="EMBL/GenBank/DDBJ databases">
        <title>Comparative genomics of Petrotoga isolates.</title>
        <authorList>
            <person name="Nesbo C.L."/>
            <person name="Charchuk R."/>
            <person name="Chow K."/>
        </authorList>
    </citation>
    <scope>NUCLEOTIDE SEQUENCE [LARGE SCALE GENOMIC DNA]</scope>
    <source>
        <strain evidence="3 4">DSM 13574</strain>
    </source>
</reference>
<dbReference type="OrthoDB" id="9801753at2"/>
<dbReference type="GO" id="GO:0005886">
    <property type="term" value="C:plasma membrane"/>
    <property type="evidence" value="ECO:0007669"/>
    <property type="project" value="UniProtKB-SubCell"/>
</dbReference>
<dbReference type="Pfam" id="PF01809">
    <property type="entry name" value="YidD"/>
    <property type="match status" value="1"/>
</dbReference>
<accession>A0A2K1P129</accession>
<dbReference type="RefSeq" id="WP_103066973.1">
    <property type="nucleotide sequence ID" value="NZ_AZRL01000012.1"/>
</dbReference>
<name>A0A2K1P129_9BACT</name>
<dbReference type="AlphaFoldDB" id="A0A2K1P129"/>
<keyword evidence="1 2" id="KW-1003">Cell membrane</keyword>
<dbReference type="NCBIfam" id="TIGR00278">
    <property type="entry name" value="membrane protein insertion efficiency factor YidD"/>
    <property type="match status" value="1"/>
</dbReference>
<dbReference type="PANTHER" id="PTHR33383">
    <property type="entry name" value="MEMBRANE PROTEIN INSERTION EFFICIENCY FACTOR-RELATED"/>
    <property type="match status" value="1"/>
</dbReference>
<dbReference type="HAMAP" id="MF_00386">
    <property type="entry name" value="UPF0161_YidD"/>
    <property type="match status" value="1"/>
</dbReference>
<dbReference type="Proteomes" id="UP000236434">
    <property type="component" value="Unassembled WGS sequence"/>
</dbReference>
<dbReference type="EMBL" id="AZRL01000012">
    <property type="protein sequence ID" value="PNR96481.1"/>
    <property type="molecule type" value="Genomic_DNA"/>
</dbReference>
<comment type="subcellular location">
    <subcellularLocation>
        <location evidence="2">Cell membrane</location>
        <topology evidence="2">Peripheral membrane protein</topology>
        <orientation evidence="2">Cytoplasmic side</orientation>
    </subcellularLocation>
</comment>
<dbReference type="PANTHER" id="PTHR33383:SF1">
    <property type="entry name" value="MEMBRANE PROTEIN INSERTION EFFICIENCY FACTOR-RELATED"/>
    <property type="match status" value="1"/>
</dbReference>
<evidence type="ECO:0000313" key="3">
    <source>
        <dbReference type="EMBL" id="PNR96481.1"/>
    </source>
</evidence>
<keyword evidence="2" id="KW-0472">Membrane</keyword>
<evidence type="ECO:0000313" key="4">
    <source>
        <dbReference type="Proteomes" id="UP000236434"/>
    </source>
</evidence>
<evidence type="ECO:0000256" key="1">
    <source>
        <dbReference type="ARBA" id="ARBA00022475"/>
    </source>
</evidence>
<dbReference type="InterPro" id="IPR002696">
    <property type="entry name" value="Membr_insert_effic_factor_YidD"/>
</dbReference>
<organism evidence="3 4">
    <name type="scientific">Petrotoga olearia DSM 13574</name>
    <dbReference type="NCBI Taxonomy" id="1122955"/>
    <lineage>
        <taxon>Bacteria</taxon>
        <taxon>Thermotogati</taxon>
        <taxon>Thermotogota</taxon>
        <taxon>Thermotogae</taxon>
        <taxon>Petrotogales</taxon>
        <taxon>Petrotogaceae</taxon>
        <taxon>Petrotoga</taxon>
    </lineage>
</organism>
<comment type="similarity">
    <text evidence="2">Belongs to the UPF0161 family.</text>
</comment>
<gene>
    <name evidence="3" type="ORF">X929_05270</name>
</gene>
<proteinExistence type="inferred from homology"/>
<protein>
    <recommendedName>
        <fullName evidence="2">Putative membrane protein insertion efficiency factor</fullName>
    </recommendedName>
</protein>